<name>A0A5P0YJ13_9ACTN</name>
<dbReference type="Proteomes" id="UP000320857">
    <property type="component" value="Unassembled WGS sequence"/>
</dbReference>
<protein>
    <submittedName>
        <fullName evidence="4">Uncharacterized protein</fullName>
    </submittedName>
</protein>
<evidence type="ECO:0000313" key="4">
    <source>
        <dbReference type="EMBL" id="MQS00315.1"/>
    </source>
</evidence>
<comment type="caution">
    <text evidence="4">The sequence shown here is derived from an EMBL/GenBank/DDBJ whole genome shotgun (WGS) entry which is preliminary data.</text>
</comment>
<evidence type="ECO:0000313" key="5">
    <source>
        <dbReference type="Proteomes" id="UP000320857"/>
    </source>
</evidence>
<evidence type="ECO:0000313" key="3">
    <source>
        <dbReference type="EMBL" id="MBB1259307.1"/>
    </source>
</evidence>
<gene>
    <name evidence="4" type="ORF">FNX44_000160</name>
    <name evidence="2" type="ORF">H3146_00495</name>
    <name evidence="3" type="ORF">H3147_10710</name>
</gene>
<keyword evidence="5" id="KW-1185">Reference proteome</keyword>
<accession>A0A5P0YJ13</accession>
<evidence type="ECO:0000313" key="6">
    <source>
        <dbReference type="Proteomes" id="UP000517765"/>
    </source>
</evidence>
<reference evidence="4 5" key="1">
    <citation type="submission" date="2019-10" db="EMBL/GenBank/DDBJ databases">
        <title>Streptomyces sp. nov., a novel actinobacterium isolated from alkaline environment.</title>
        <authorList>
            <person name="Golinska P."/>
        </authorList>
    </citation>
    <scope>NUCLEOTIDE SEQUENCE [LARGE SCALE GENOMIC DNA]</scope>
    <source>
        <strain evidence="4 5">OF1</strain>
    </source>
</reference>
<dbReference type="EMBL" id="JABJXA010000049">
    <property type="protein sequence ID" value="MBB1259307.1"/>
    <property type="molecule type" value="Genomic_DNA"/>
</dbReference>
<evidence type="ECO:0000256" key="1">
    <source>
        <dbReference type="SAM" id="Coils"/>
    </source>
</evidence>
<dbReference type="EMBL" id="VJYK02000001">
    <property type="protein sequence ID" value="MQS00315.1"/>
    <property type="molecule type" value="Genomic_DNA"/>
</dbReference>
<sequence length="80" mass="9312">MDIDRLYRVAEVVIPLAVFLAISLRRFRAGMEASWKEEAEAYRSKVERQSQELADLHAEVRALRRENAELRAQIAELLSR</sequence>
<dbReference type="Proteomes" id="UP000525686">
    <property type="component" value="Unassembled WGS sequence"/>
</dbReference>
<evidence type="ECO:0000313" key="2">
    <source>
        <dbReference type="EMBL" id="MBB1251848.1"/>
    </source>
</evidence>
<dbReference type="AlphaFoldDB" id="A0A5P0YJ13"/>
<keyword evidence="1" id="KW-0175">Coiled coil</keyword>
<dbReference type="EMBL" id="JABJWZ010000002">
    <property type="protein sequence ID" value="MBB1251848.1"/>
    <property type="molecule type" value="Genomic_DNA"/>
</dbReference>
<feature type="coiled-coil region" evidence="1">
    <location>
        <begin position="32"/>
        <end position="80"/>
    </location>
</feature>
<dbReference type="OrthoDB" id="4351187at2"/>
<organism evidence="4 5">
    <name type="scientific">Streptomyces alkaliterrae</name>
    <dbReference type="NCBI Taxonomy" id="2213162"/>
    <lineage>
        <taxon>Bacteria</taxon>
        <taxon>Bacillati</taxon>
        <taxon>Actinomycetota</taxon>
        <taxon>Actinomycetes</taxon>
        <taxon>Kitasatosporales</taxon>
        <taxon>Streptomycetaceae</taxon>
        <taxon>Streptomyces</taxon>
    </lineage>
</organism>
<proteinExistence type="predicted"/>
<dbReference type="Proteomes" id="UP000517765">
    <property type="component" value="Unassembled WGS sequence"/>
</dbReference>
<reference evidence="6 7" key="2">
    <citation type="submission" date="2020-05" db="EMBL/GenBank/DDBJ databases">
        <title>Classification of alakaliphilic streptomycetes isolated from an alkaline soil next to Lonar Crater, India and a proposal for the recognition of Streptomyces alkaliterrae sp. nov.</title>
        <authorList>
            <person name="Golinska P."/>
        </authorList>
    </citation>
    <scope>NUCLEOTIDE SEQUENCE [LARGE SCALE GENOMIC DNA]</scope>
    <source>
        <strain evidence="7">OF3</strain>
        <strain evidence="6">OF8</strain>
    </source>
</reference>
<evidence type="ECO:0000313" key="7">
    <source>
        <dbReference type="Proteomes" id="UP000525686"/>
    </source>
</evidence>
<reference evidence="2" key="3">
    <citation type="journal article" name="Syst. Appl. Microbiol.">
        <title>Streptomyces alkaliterrae sp. nov., isolated from an alkaline soil, and emended descriptions of Streptomyces alkaliphilus, Streptomyces calidiresistens and Streptomyces durbertensis.</title>
        <authorList>
            <person name="Swiecimska M."/>
            <person name="Golinska P."/>
            <person name="Nouioui I."/>
            <person name="Wypij M."/>
            <person name="Rai M."/>
            <person name="Sangal V."/>
            <person name="Goodfellow M."/>
        </authorList>
    </citation>
    <scope>NUCLEOTIDE SEQUENCE</scope>
    <source>
        <strain evidence="2">OF3</strain>
        <strain evidence="3">OF8</strain>
    </source>
</reference>
<dbReference type="RefSeq" id="WP_143645693.1">
    <property type="nucleotide sequence ID" value="NZ_JABJWZ010000002.1"/>
</dbReference>